<name>H5UU33_9MICO</name>
<reference evidence="3 4" key="1">
    <citation type="submission" date="2012-02" db="EMBL/GenBank/DDBJ databases">
        <title>Whole genome shotgun sequence of Mobilicoccus pelagius NBRC 104925.</title>
        <authorList>
            <person name="Yoshida Y."/>
            <person name="Hosoyama A."/>
            <person name="Tsuchikane K."/>
            <person name="Katsumata H."/>
            <person name="Yamazaki S."/>
            <person name="Fujita N."/>
        </authorList>
    </citation>
    <scope>NUCLEOTIDE SEQUENCE [LARGE SCALE GENOMIC DNA]</scope>
    <source>
        <strain evidence="3 4">NBRC 104925</strain>
    </source>
</reference>
<organism evidence="3 4">
    <name type="scientific">Mobilicoccus pelagius NBRC 104925</name>
    <dbReference type="NCBI Taxonomy" id="1089455"/>
    <lineage>
        <taxon>Bacteria</taxon>
        <taxon>Bacillati</taxon>
        <taxon>Actinomycetota</taxon>
        <taxon>Actinomycetes</taxon>
        <taxon>Micrococcales</taxon>
        <taxon>Dermatophilaceae</taxon>
        <taxon>Mobilicoccus</taxon>
    </lineage>
</organism>
<accession>H5UU33</accession>
<dbReference type="STRING" id="1089455.MOPEL_099_00410"/>
<feature type="signal peptide" evidence="2">
    <location>
        <begin position="1"/>
        <end position="26"/>
    </location>
</feature>
<sequence>MRGARGPRPPVASCTAALLVASTFFAGCSTVAEKGSSQARSSSSPTSAAAESWYPFEGLTKISADQQKAIFDAKEAAIAQCMKSRGFEYLPEPYRAPDDLMNSSGDVAYAREHGYGLNYSGEPDRDASTPTEAPPRNDPSRLPAATRTAWQAALNGASVGDPDAIGKDPDLVEIKTAEGASYFSRSACRTYADEQVQGDEVQWMSSQTRVQDLANEVQRAVDADPRIAAKKRDWAECMAGRGYQVTEPETAPDAIMDKVRAGQLDQSDARKQEIAMATADAECVNAVGAPEVRRQVMAEHEKSVLDAHENDIMAFVELQKKAVERATALAAR</sequence>
<feature type="region of interest" description="Disordered" evidence="1">
    <location>
        <begin position="115"/>
        <end position="143"/>
    </location>
</feature>
<keyword evidence="2" id="KW-0732">Signal</keyword>
<dbReference type="AlphaFoldDB" id="H5UU33"/>
<comment type="caution">
    <text evidence="3">The sequence shown here is derived from an EMBL/GenBank/DDBJ whole genome shotgun (WGS) entry which is preliminary data.</text>
</comment>
<gene>
    <name evidence="3" type="ORF">MOPEL_099_00410</name>
</gene>
<evidence type="ECO:0000313" key="3">
    <source>
        <dbReference type="EMBL" id="GAB49241.1"/>
    </source>
</evidence>
<dbReference type="Proteomes" id="UP000004367">
    <property type="component" value="Unassembled WGS sequence"/>
</dbReference>
<keyword evidence="4" id="KW-1185">Reference proteome</keyword>
<dbReference type="EMBL" id="BAFE01000076">
    <property type="protein sequence ID" value="GAB49241.1"/>
    <property type="molecule type" value="Genomic_DNA"/>
</dbReference>
<protein>
    <recommendedName>
        <fullName evidence="5">Lipoprotein</fullName>
    </recommendedName>
</protein>
<proteinExistence type="predicted"/>
<feature type="chain" id="PRO_5039711840" description="Lipoprotein" evidence="2">
    <location>
        <begin position="27"/>
        <end position="332"/>
    </location>
</feature>
<dbReference type="PROSITE" id="PS51257">
    <property type="entry name" value="PROKAR_LIPOPROTEIN"/>
    <property type="match status" value="1"/>
</dbReference>
<evidence type="ECO:0000256" key="2">
    <source>
        <dbReference type="SAM" id="SignalP"/>
    </source>
</evidence>
<evidence type="ECO:0008006" key="5">
    <source>
        <dbReference type="Google" id="ProtNLM"/>
    </source>
</evidence>
<dbReference type="eggNOG" id="ENOG502ZUBI">
    <property type="taxonomic scope" value="Bacteria"/>
</dbReference>
<evidence type="ECO:0000256" key="1">
    <source>
        <dbReference type="SAM" id="MobiDB-lite"/>
    </source>
</evidence>
<evidence type="ECO:0000313" key="4">
    <source>
        <dbReference type="Proteomes" id="UP000004367"/>
    </source>
</evidence>